<dbReference type="AlphaFoldDB" id="A0A852ZNZ9"/>
<protein>
    <recommendedName>
        <fullName evidence="1">Aerobactin siderophore biosynthesis IucA/IucC-like C-terminal domain-containing protein</fullName>
    </recommendedName>
</protein>
<dbReference type="GO" id="GO:0003824">
    <property type="term" value="F:catalytic activity"/>
    <property type="evidence" value="ECO:0007669"/>
    <property type="project" value="UniProtKB-ARBA"/>
</dbReference>
<accession>A0A852ZNZ9</accession>
<evidence type="ECO:0000313" key="3">
    <source>
        <dbReference type="Proteomes" id="UP000567795"/>
    </source>
</evidence>
<dbReference type="InterPro" id="IPR022770">
    <property type="entry name" value="IucA/IucC-like_C"/>
</dbReference>
<comment type="caution">
    <text evidence="2">The sequence shown here is derived from an EMBL/GenBank/DDBJ whole genome shotgun (WGS) entry which is preliminary data.</text>
</comment>
<proteinExistence type="predicted"/>
<evidence type="ECO:0000259" key="1">
    <source>
        <dbReference type="Pfam" id="PF06276"/>
    </source>
</evidence>
<keyword evidence="3" id="KW-1185">Reference proteome</keyword>
<name>A0A852ZNZ9_9ACTN</name>
<dbReference type="RefSeq" id="WP_179813113.1">
    <property type="nucleotide sequence ID" value="NZ_JACBZD010000001.1"/>
</dbReference>
<dbReference type="Proteomes" id="UP000567795">
    <property type="component" value="Unassembled WGS sequence"/>
</dbReference>
<organism evidence="2 3">
    <name type="scientific">Allostreptomyces psammosilenae</name>
    <dbReference type="NCBI Taxonomy" id="1892865"/>
    <lineage>
        <taxon>Bacteria</taxon>
        <taxon>Bacillati</taxon>
        <taxon>Actinomycetota</taxon>
        <taxon>Actinomycetes</taxon>
        <taxon>Kitasatosporales</taxon>
        <taxon>Streptomycetaceae</taxon>
        <taxon>Allostreptomyces</taxon>
    </lineage>
</organism>
<evidence type="ECO:0000313" key="2">
    <source>
        <dbReference type="EMBL" id="NYI04176.1"/>
    </source>
</evidence>
<dbReference type="Pfam" id="PF06276">
    <property type="entry name" value="FhuF"/>
    <property type="match status" value="1"/>
</dbReference>
<dbReference type="EMBL" id="JACBZD010000001">
    <property type="protein sequence ID" value="NYI04176.1"/>
    <property type="molecule type" value="Genomic_DNA"/>
</dbReference>
<sequence length="315" mass="32252">MTTDHSTGAVRPAHSRRTREALEAAGLHGGFFEMRGGPATAFPPADGWRALADLYDPTRPRELAERVAHVGGRLGTDRWRVAASVFAQGLAARLCSPLIACAAQDGLVPELDPRRVLWRVPPGGSLELGLRWAGEGPAGRAPAPDLPPAEAMRLVVDVVREELVDRHLAPLGAALRAQGAISERVLLGNAASAVAAAARLLGASAHLTGHGDPLGPPGGDLAARAWRIAHGLLTAPPFDGLGRLAVPAGALPGIPAGRAGGGAGAGGGGRSTDAAGTPPDGAFYRRHSCCLYHLVPATPCGDCVLHAPGRPRGRQ</sequence>
<gene>
    <name evidence="2" type="ORF">FHU37_001119</name>
</gene>
<feature type="domain" description="Aerobactin siderophore biosynthesis IucA/IucC-like C-terminal" evidence="1">
    <location>
        <begin position="86"/>
        <end position="201"/>
    </location>
</feature>
<reference evidence="2 3" key="1">
    <citation type="submission" date="2020-07" db="EMBL/GenBank/DDBJ databases">
        <title>Sequencing the genomes of 1000 actinobacteria strains.</title>
        <authorList>
            <person name="Klenk H.-P."/>
        </authorList>
    </citation>
    <scope>NUCLEOTIDE SEQUENCE [LARGE SCALE GENOMIC DNA]</scope>
    <source>
        <strain evidence="2 3">DSM 42178</strain>
    </source>
</reference>